<evidence type="ECO:0000256" key="1">
    <source>
        <dbReference type="SAM" id="MobiDB-lite"/>
    </source>
</evidence>
<protein>
    <submittedName>
        <fullName evidence="2">Uncharacterized protein</fullName>
    </submittedName>
</protein>
<proteinExistence type="predicted"/>
<feature type="compositionally biased region" description="Low complexity" evidence="1">
    <location>
        <begin position="41"/>
        <end position="57"/>
    </location>
</feature>
<reference evidence="2 3" key="1">
    <citation type="submission" date="2014-04" db="EMBL/GenBank/DDBJ databases">
        <authorList>
            <consortium name="DOE Joint Genome Institute"/>
            <person name="Kuo A."/>
            <person name="Kohler A."/>
            <person name="Jargeat P."/>
            <person name="Nagy L.G."/>
            <person name="Floudas D."/>
            <person name="Copeland A."/>
            <person name="Barry K.W."/>
            <person name="Cichocki N."/>
            <person name="Veneault-Fourrey C."/>
            <person name="LaButti K."/>
            <person name="Lindquist E.A."/>
            <person name="Lipzen A."/>
            <person name="Lundell T."/>
            <person name="Morin E."/>
            <person name="Murat C."/>
            <person name="Sun H."/>
            <person name="Tunlid A."/>
            <person name="Henrissat B."/>
            <person name="Grigoriev I.V."/>
            <person name="Hibbett D.S."/>
            <person name="Martin F."/>
            <person name="Nordberg H.P."/>
            <person name="Cantor M.N."/>
            <person name="Hua S.X."/>
        </authorList>
    </citation>
    <scope>NUCLEOTIDE SEQUENCE [LARGE SCALE GENOMIC DNA]</scope>
    <source>
        <strain evidence="2 3">Ve08.2h10</strain>
    </source>
</reference>
<dbReference type="HOGENOM" id="CLU_2334231_0_0_1"/>
<accession>A0A0D0CEZ1</accession>
<reference evidence="3" key="2">
    <citation type="submission" date="2015-01" db="EMBL/GenBank/DDBJ databases">
        <title>Evolutionary Origins and Diversification of the Mycorrhizal Mutualists.</title>
        <authorList>
            <consortium name="DOE Joint Genome Institute"/>
            <consortium name="Mycorrhizal Genomics Consortium"/>
            <person name="Kohler A."/>
            <person name="Kuo A."/>
            <person name="Nagy L.G."/>
            <person name="Floudas D."/>
            <person name="Copeland A."/>
            <person name="Barry K.W."/>
            <person name="Cichocki N."/>
            <person name="Veneault-Fourrey C."/>
            <person name="LaButti K."/>
            <person name="Lindquist E.A."/>
            <person name="Lipzen A."/>
            <person name="Lundell T."/>
            <person name="Morin E."/>
            <person name="Murat C."/>
            <person name="Riley R."/>
            <person name="Ohm R."/>
            <person name="Sun H."/>
            <person name="Tunlid A."/>
            <person name="Henrissat B."/>
            <person name="Grigoriev I.V."/>
            <person name="Hibbett D.S."/>
            <person name="Martin F."/>
        </authorList>
    </citation>
    <scope>NUCLEOTIDE SEQUENCE [LARGE SCALE GENOMIC DNA]</scope>
    <source>
        <strain evidence="3">Ve08.2h10</strain>
    </source>
</reference>
<evidence type="ECO:0000313" key="2">
    <source>
        <dbReference type="EMBL" id="KIK81302.1"/>
    </source>
</evidence>
<organism evidence="2 3">
    <name type="scientific">Paxillus rubicundulus Ve08.2h10</name>
    <dbReference type="NCBI Taxonomy" id="930991"/>
    <lineage>
        <taxon>Eukaryota</taxon>
        <taxon>Fungi</taxon>
        <taxon>Dikarya</taxon>
        <taxon>Basidiomycota</taxon>
        <taxon>Agaricomycotina</taxon>
        <taxon>Agaricomycetes</taxon>
        <taxon>Agaricomycetidae</taxon>
        <taxon>Boletales</taxon>
        <taxon>Paxilineae</taxon>
        <taxon>Paxillaceae</taxon>
        <taxon>Paxillus</taxon>
    </lineage>
</organism>
<dbReference type="EMBL" id="KN825823">
    <property type="protein sequence ID" value="KIK81302.1"/>
    <property type="molecule type" value="Genomic_DNA"/>
</dbReference>
<dbReference type="InParanoid" id="A0A0D0CEZ1"/>
<gene>
    <name evidence="2" type="ORF">PAXRUDRAFT_832950</name>
</gene>
<name>A0A0D0CEZ1_9AGAM</name>
<dbReference type="Proteomes" id="UP000054538">
    <property type="component" value="Unassembled WGS sequence"/>
</dbReference>
<feature type="region of interest" description="Disordered" evidence="1">
    <location>
        <begin position="33"/>
        <end position="57"/>
    </location>
</feature>
<evidence type="ECO:0000313" key="3">
    <source>
        <dbReference type="Proteomes" id="UP000054538"/>
    </source>
</evidence>
<keyword evidence="3" id="KW-1185">Reference proteome</keyword>
<dbReference type="AlphaFoldDB" id="A0A0D0CEZ1"/>
<sequence length="98" mass="10736">MIGSVLMHDELRGPRFATPQFHIAQTSEMFYGLRCPPGRPSGTSTSTTGQGQIASTSSRMAFRGRADWCYATRTETEQVDAMHVLRELGASECSGAHR</sequence>